<proteinExistence type="predicted"/>
<keyword evidence="3" id="KW-1185">Reference proteome</keyword>
<keyword evidence="1" id="KW-0732">Signal</keyword>
<evidence type="ECO:0000256" key="1">
    <source>
        <dbReference type="SAM" id="SignalP"/>
    </source>
</evidence>
<dbReference type="Proteomes" id="UP000825381">
    <property type="component" value="Chromosome"/>
</dbReference>
<accession>A0ABX8VE87</accession>
<evidence type="ECO:0000313" key="3">
    <source>
        <dbReference type="Proteomes" id="UP000825381"/>
    </source>
</evidence>
<protein>
    <recommendedName>
        <fullName evidence="4">TonB C-terminal domain-containing protein</fullName>
    </recommendedName>
</protein>
<dbReference type="EMBL" id="CP080429">
    <property type="protein sequence ID" value="QYJ69336.1"/>
    <property type="molecule type" value="Genomic_DNA"/>
</dbReference>
<dbReference type="RefSeq" id="WP_220641671.1">
    <property type="nucleotide sequence ID" value="NZ_CP080429.1"/>
</dbReference>
<evidence type="ECO:0000313" key="2">
    <source>
        <dbReference type="EMBL" id="QYJ69336.1"/>
    </source>
</evidence>
<gene>
    <name evidence="2" type="ORF">K1I41_05450</name>
</gene>
<organism evidence="2 3">
    <name type="scientific">Flavobacterium litorale</name>
    <dbReference type="NCBI Taxonomy" id="2856519"/>
    <lineage>
        <taxon>Bacteria</taxon>
        <taxon>Pseudomonadati</taxon>
        <taxon>Bacteroidota</taxon>
        <taxon>Flavobacteriia</taxon>
        <taxon>Flavobacteriales</taxon>
        <taxon>Flavobacteriaceae</taxon>
        <taxon>Flavobacterium</taxon>
    </lineage>
</organism>
<feature type="chain" id="PRO_5046445241" description="TonB C-terminal domain-containing protein" evidence="1">
    <location>
        <begin position="21"/>
        <end position="158"/>
    </location>
</feature>
<sequence length="158" mass="18022">MKKILVLVALFLLSACQWFDQKVPDKQELVKERLEDINWNEVSSYPSITGCDAITDKQAQKQCFFELMVKLIQEKLDADTIAVLYPELDTINVVVTIHADAQLEFEPKFNQDSVRYNKVAIDSILKNRLVNFPEIAPAQKEGIPVTTQFVLPVILNVE</sequence>
<feature type="signal peptide" evidence="1">
    <location>
        <begin position="1"/>
        <end position="20"/>
    </location>
</feature>
<dbReference type="PROSITE" id="PS51257">
    <property type="entry name" value="PROKAR_LIPOPROTEIN"/>
    <property type="match status" value="1"/>
</dbReference>
<name>A0ABX8VE87_9FLAO</name>
<evidence type="ECO:0008006" key="4">
    <source>
        <dbReference type="Google" id="ProtNLM"/>
    </source>
</evidence>
<reference evidence="2 3" key="1">
    <citation type="submission" date="2021-07" db="EMBL/GenBank/DDBJ databases">
        <title>Flavobacterium WSW3-B6 sp.nov, isolated from seaweed.</title>
        <authorList>
            <person name="Muhammad N."/>
            <person name="Ho H."/>
            <person name="Lee Y.-J."/>
            <person name="Nguyen T."/>
            <person name="Ho J."/>
            <person name="Kim S.-G."/>
        </authorList>
    </citation>
    <scope>NUCLEOTIDE SEQUENCE [LARGE SCALE GENOMIC DNA]</scope>
    <source>
        <strain evidence="2 3">WSW3-B6</strain>
    </source>
</reference>